<keyword evidence="3" id="KW-1185">Reference proteome</keyword>
<accession>A0A1E5LAB3</accession>
<evidence type="ECO:0000256" key="1">
    <source>
        <dbReference type="SAM" id="Phobius"/>
    </source>
</evidence>
<evidence type="ECO:0000313" key="2">
    <source>
        <dbReference type="EMBL" id="OEH91046.1"/>
    </source>
</evidence>
<sequence>MNKKKLNMIIAILGSVTILTIGGLVFNQMYKNHQANKLIIEKCFDNFDIEGEVVIKKDGFWSPVACEKK</sequence>
<dbReference type="RefSeq" id="WP_069718813.1">
    <property type="nucleotide sequence ID" value="NZ_MJEH01000064.1"/>
</dbReference>
<feature type="transmembrane region" description="Helical" evidence="1">
    <location>
        <begin position="6"/>
        <end position="26"/>
    </location>
</feature>
<dbReference type="Proteomes" id="UP000095209">
    <property type="component" value="Unassembled WGS sequence"/>
</dbReference>
<reference evidence="2 3" key="1">
    <citation type="submission" date="2016-08" db="EMBL/GenBank/DDBJ databases">
        <title>Genome of Bacillus solimangrovi GH2-4.</title>
        <authorList>
            <person name="Lim S."/>
            <person name="Kim B.-C."/>
        </authorList>
    </citation>
    <scope>NUCLEOTIDE SEQUENCE [LARGE SCALE GENOMIC DNA]</scope>
    <source>
        <strain evidence="2 3">GH2-4</strain>
    </source>
</reference>
<dbReference type="AlphaFoldDB" id="A0A1E5LAB3"/>
<name>A0A1E5LAB3_9BACI</name>
<keyword evidence="1" id="KW-1133">Transmembrane helix</keyword>
<keyword evidence="1" id="KW-0472">Membrane</keyword>
<proteinExistence type="predicted"/>
<dbReference type="OrthoDB" id="2885237at2"/>
<gene>
    <name evidence="2" type="ORF">BFG57_06650</name>
</gene>
<keyword evidence="1" id="KW-0812">Transmembrane</keyword>
<dbReference type="EMBL" id="MJEH01000064">
    <property type="protein sequence ID" value="OEH91046.1"/>
    <property type="molecule type" value="Genomic_DNA"/>
</dbReference>
<comment type="caution">
    <text evidence="2">The sequence shown here is derived from an EMBL/GenBank/DDBJ whole genome shotgun (WGS) entry which is preliminary data.</text>
</comment>
<evidence type="ECO:0000313" key="3">
    <source>
        <dbReference type="Proteomes" id="UP000095209"/>
    </source>
</evidence>
<organism evidence="2 3">
    <name type="scientific">Bacillus solimangrovi</name>
    <dbReference type="NCBI Taxonomy" id="1305675"/>
    <lineage>
        <taxon>Bacteria</taxon>
        <taxon>Bacillati</taxon>
        <taxon>Bacillota</taxon>
        <taxon>Bacilli</taxon>
        <taxon>Bacillales</taxon>
        <taxon>Bacillaceae</taxon>
        <taxon>Bacillus</taxon>
    </lineage>
</organism>
<protein>
    <submittedName>
        <fullName evidence="2">Uncharacterized protein</fullName>
    </submittedName>
</protein>